<keyword evidence="3" id="KW-0808">Transferase</keyword>
<dbReference type="Proteomes" id="UP000035337">
    <property type="component" value="Chromosome"/>
</dbReference>
<dbReference type="PANTHER" id="PTHR43630">
    <property type="entry name" value="POLY-BETA-1,6-N-ACETYL-D-GLUCOSAMINE SYNTHASE"/>
    <property type="match status" value="1"/>
</dbReference>
<organism evidence="3 4">
    <name type="scientific">Endomicrobium proavitum</name>
    <dbReference type="NCBI Taxonomy" id="1408281"/>
    <lineage>
        <taxon>Bacteria</taxon>
        <taxon>Pseudomonadati</taxon>
        <taxon>Elusimicrobiota</taxon>
        <taxon>Endomicrobiia</taxon>
        <taxon>Endomicrobiales</taxon>
        <taxon>Endomicrobiaceae</taxon>
        <taxon>Endomicrobium</taxon>
    </lineage>
</organism>
<proteinExistence type="inferred from homology"/>
<dbReference type="KEGG" id="epo:Epro_0725"/>
<evidence type="ECO:0000259" key="2">
    <source>
        <dbReference type="Pfam" id="PF00535"/>
    </source>
</evidence>
<dbReference type="CDD" id="cd02511">
    <property type="entry name" value="Beta4Glucosyltransferase"/>
    <property type="match status" value="1"/>
</dbReference>
<evidence type="ECO:0000313" key="3">
    <source>
        <dbReference type="EMBL" id="AKL98104.1"/>
    </source>
</evidence>
<dbReference type="Pfam" id="PF00535">
    <property type="entry name" value="Glycos_transf_2"/>
    <property type="match status" value="1"/>
</dbReference>
<protein>
    <submittedName>
        <fullName evidence="3">Glycosyltransferase, group 2 family protein</fullName>
    </submittedName>
</protein>
<dbReference type="InterPro" id="IPR029044">
    <property type="entry name" value="Nucleotide-diphossugar_trans"/>
</dbReference>
<keyword evidence="4" id="KW-1185">Reference proteome</keyword>
<dbReference type="InterPro" id="IPR001173">
    <property type="entry name" value="Glyco_trans_2-like"/>
</dbReference>
<dbReference type="AlphaFoldDB" id="A0A0G3WKT9"/>
<name>A0A0G3WKT9_9BACT</name>
<dbReference type="STRING" id="1408281.Epro_0725"/>
<dbReference type="Gene3D" id="3.90.550.10">
    <property type="entry name" value="Spore Coat Polysaccharide Biosynthesis Protein SpsA, Chain A"/>
    <property type="match status" value="1"/>
</dbReference>
<sequence>MLMFNLTVVILTKNEQDNIVEVINNVKKCADDILVVDSFSTDNTIRLAKANGARVVCRELDNDFSEQRNFALTQTQAKWILYVDADERLSDELINNIKSIVVTNEDKQCIIKRKSVAFGQEFNYGVLRADFVVRLFPRASVKWINKVHEQPLCSLPKKKLAGYIKHYTYNNWDQYFNKFNQYTSIWAQNAHERNKKSSIVAAFFHASADFFQMLVIQKGFLDGKLGFVLSLNHFFYVWVKYIKLRQLRAEQLNRKKKN</sequence>
<dbReference type="PANTHER" id="PTHR43630:SF2">
    <property type="entry name" value="GLYCOSYLTRANSFERASE"/>
    <property type="match status" value="1"/>
</dbReference>
<dbReference type="EMBL" id="CP009498">
    <property type="protein sequence ID" value="AKL98104.1"/>
    <property type="molecule type" value="Genomic_DNA"/>
</dbReference>
<comment type="similarity">
    <text evidence="1">Belongs to the glycosyltransferase 2 family. WaaE/KdtX subfamily.</text>
</comment>
<dbReference type="GO" id="GO:0016740">
    <property type="term" value="F:transferase activity"/>
    <property type="evidence" value="ECO:0007669"/>
    <property type="project" value="UniProtKB-KW"/>
</dbReference>
<evidence type="ECO:0000256" key="1">
    <source>
        <dbReference type="ARBA" id="ARBA00038494"/>
    </source>
</evidence>
<evidence type="ECO:0000313" key="4">
    <source>
        <dbReference type="Proteomes" id="UP000035337"/>
    </source>
</evidence>
<gene>
    <name evidence="3" type="primary">wcaA</name>
    <name evidence="3" type="ORF">Epro_0725</name>
</gene>
<dbReference type="SUPFAM" id="SSF53448">
    <property type="entry name" value="Nucleotide-diphospho-sugar transferases"/>
    <property type="match status" value="1"/>
</dbReference>
<feature type="domain" description="Glycosyltransferase 2-like" evidence="2">
    <location>
        <begin position="7"/>
        <end position="99"/>
    </location>
</feature>
<reference evidence="3 4" key="1">
    <citation type="submission" date="2014-09" db="EMBL/GenBank/DDBJ databases">
        <title>Complete genome sequence of Endomicrobium proavitum.</title>
        <authorList>
            <person name="Zheng H."/>
        </authorList>
    </citation>
    <scope>NUCLEOTIDE SEQUENCE [LARGE SCALE GENOMIC DNA]</scope>
    <source>
        <strain evidence="3 4">Rsa215</strain>
    </source>
</reference>
<accession>A0A0G3WKT9</accession>